<feature type="domain" description="Response regulatory" evidence="12">
    <location>
        <begin position="268"/>
        <end position="388"/>
    </location>
</feature>
<dbReference type="AlphaFoldDB" id="A0A926I8J5"/>
<dbReference type="PROSITE" id="PS50110">
    <property type="entry name" value="RESPONSE_REGULATORY"/>
    <property type="match status" value="1"/>
</dbReference>
<dbReference type="SMART" id="SM00448">
    <property type="entry name" value="REC"/>
    <property type="match status" value="1"/>
</dbReference>
<dbReference type="EMBL" id="JACRTA010000001">
    <property type="protein sequence ID" value="MBC8567168.1"/>
    <property type="molecule type" value="Genomic_DNA"/>
</dbReference>
<comment type="function">
    <text evidence="9">May play the central regulatory role in sporulation. It may be an element of the effector pathway responsible for the activation of sporulation genes in response to nutritional stress. Spo0A may act in concert with spo0H (a sigma factor) to control the expression of some genes that are critical to the sporulation process.</text>
</comment>
<dbReference type="PANTHER" id="PTHR43047">
    <property type="entry name" value="TWO-COMPONENT HISTIDINE PROTEIN KINASE"/>
    <property type="match status" value="1"/>
</dbReference>
<dbReference type="Gene3D" id="3.40.50.2300">
    <property type="match status" value="1"/>
</dbReference>
<dbReference type="SUPFAM" id="SSF47384">
    <property type="entry name" value="Homodimeric domain of signal transducing histidine kinase"/>
    <property type="match status" value="1"/>
</dbReference>
<accession>A0A926I8J5</accession>
<dbReference type="FunFam" id="3.30.565.10:FF:000006">
    <property type="entry name" value="Sensor histidine kinase WalK"/>
    <property type="match status" value="1"/>
</dbReference>
<dbReference type="CDD" id="cd17546">
    <property type="entry name" value="REC_hyHK_CKI1_RcsC-like"/>
    <property type="match status" value="1"/>
</dbReference>
<dbReference type="SMART" id="SM00388">
    <property type="entry name" value="HisKA"/>
    <property type="match status" value="1"/>
</dbReference>
<evidence type="ECO:0000256" key="4">
    <source>
        <dbReference type="ARBA" id="ARBA00018672"/>
    </source>
</evidence>
<dbReference type="SUPFAM" id="SSF55874">
    <property type="entry name" value="ATPase domain of HSP90 chaperone/DNA topoisomerase II/histidine kinase"/>
    <property type="match status" value="1"/>
</dbReference>
<protein>
    <recommendedName>
        <fullName evidence="4">Stage 0 sporulation protein A homolog</fullName>
        <ecNumber evidence="3">2.7.13.3</ecNumber>
    </recommendedName>
</protein>
<feature type="modified residue" description="4-aspartylphosphate" evidence="10">
    <location>
        <position position="320"/>
    </location>
</feature>
<dbReference type="SMART" id="SM00387">
    <property type="entry name" value="HATPase_c"/>
    <property type="match status" value="1"/>
</dbReference>
<keyword evidence="7" id="KW-0418">Kinase</keyword>
<dbReference type="EC" id="2.7.13.3" evidence="3"/>
<evidence type="ECO:0000256" key="3">
    <source>
        <dbReference type="ARBA" id="ARBA00012438"/>
    </source>
</evidence>
<name>A0A926I8J5_9FIRM</name>
<keyword evidence="8" id="KW-0902">Two-component regulatory system</keyword>
<organism evidence="13 14">
    <name type="scientific">Lentihominibacter hominis</name>
    <dbReference type="NCBI Taxonomy" id="2763645"/>
    <lineage>
        <taxon>Bacteria</taxon>
        <taxon>Bacillati</taxon>
        <taxon>Bacillota</taxon>
        <taxon>Clostridia</taxon>
        <taxon>Peptostreptococcales</taxon>
        <taxon>Anaerovoracaceae</taxon>
        <taxon>Lentihominibacter</taxon>
    </lineage>
</organism>
<dbReference type="PROSITE" id="PS50109">
    <property type="entry name" value="HIS_KIN"/>
    <property type="match status" value="1"/>
</dbReference>
<dbReference type="InterPro" id="IPR011006">
    <property type="entry name" value="CheY-like_superfamily"/>
</dbReference>
<dbReference type="InterPro" id="IPR036097">
    <property type="entry name" value="HisK_dim/P_sf"/>
</dbReference>
<evidence type="ECO:0000256" key="7">
    <source>
        <dbReference type="ARBA" id="ARBA00022777"/>
    </source>
</evidence>
<dbReference type="InterPro" id="IPR003594">
    <property type="entry name" value="HATPase_dom"/>
</dbReference>
<dbReference type="GO" id="GO:0005886">
    <property type="term" value="C:plasma membrane"/>
    <property type="evidence" value="ECO:0007669"/>
    <property type="project" value="TreeGrafter"/>
</dbReference>
<keyword evidence="14" id="KW-1185">Reference proteome</keyword>
<evidence type="ECO:0000256" key="2">
    <source>
        <dbReference type="ARBA" id="ARBA00004370"/>
    </source>
</evidence>
<dbReference type="GO" id="GO:0000155">
    <property type="term" value="F:phosphorelay sensor kinase activity"/>
    <property type="evidence" value="ECO:0007669"/>
    <property type="project" value="InterPro"/>
</dbReference>
<evidence type="ECO:0000256" key="8">
    <source>
        <dbReference type="ARBA" id="ARBA00023012"/>
    </source>
</evidence>
<dbReference type="InterPro" id="IPR003661">
    <property type="entry name" value="HisK_dim/P_dom"/>
</dbReference>
<comment type="caution">
    <text evidence="13">The sequence shown here is derived from an EMBL/GenBank/DDBJ whole genome shotgun (WGS) entry which is preliminary data.</text>
</comment>
<dbReference type="Pfam" id="PF00072">
    <property type="entry name" value="Response_reg"/>
    <property type="match status" value="1"/>
</dbReference>
<keyword evidence="6" id="KW-0808">Transferase</keyword>
<dbReference type="RefSeq" id="WP_187524715.1">
    <property type="nucleotide sequence ID" value="NZ_JACRTA010000001.1"/>
</dbReference>
<evidence type="ECO:0000313" key="13">
    <source>
        <dbReference type="EMBL" id="MBC8567168.1"/>
    </source>
</evidence>
<comment type="subcellular location">
    <subcellularLocation>
        <location evidence="2">Membrane</location>
    </subcellularLocation>
</comment>
<evidence type="ECO:0000256" key="9">
    <source>
        <dbReference type="ARBA" id="ARBA00024867"/>
    </source>
</evidence>
<reference evidence="13" key="1">
    <citation type="submission" date="2020-08" db="EMBL/GenBank/DDBJ databases">
        <title>Genome public.</title>
        <authorList>
            <person name="Liu C."/>
            <person name="Sun Q."/>
        </authorList>
    </citation>
    <scope>NUCLEOTIDE SEQUENCE</scope>
    <source>
        <strain evidence="13">NSJ-24</strain>
    </source>
</reference>
<dbReference type="InterPro" id="IPR001789">
    <property type="entry name" value="Sig_transdc_resp-reg_receiver"/>
</dbReference>
<evidence type="ECO:0000259" key="12">
    <source>
        <dbReference type="PROSITE" id="PS50110"/>
    </source>
</evidence>
<sequence length="391" mass="44413">MKNEAEKANKAKTEFLSSMSHEIRTPLNVIVGMCDIARNHIDDKEKVESCLYKISKAGDHITQLVNKVLDITKIEQGKTLIKEKEFNIEELTKEIKNMLEPLAAQKNIIFRISDKEVVNRQIIGDYSHIMQIMINLGTNAIKYTPQGGFAEIKITELKNESVDTVTYNFVCQDNGMGMSEEFLERIFEPFVRGDDTRVNNISGSGLGMAIVKKIVEAMNGRITIKSTEGMGTKVTVDLDFKTVEGTKEVIDLESFKLQELQRLRNKKIILVAEDKIDNREVLVTYLEDLDYEVEAADDGEMAIDLFMESEEGFYKAILMDIDMPIMNGYQATLMIRGLNRSDNDIPIIAMTANVFSEDRDKAKKVGMDGYLTKPLKMECLENMLKSWIEDK</sequence>
<evidence type="ECO:0000259" key="11">
    <source>
        <dbReference type="PROSITE" id="PS50109"/>
    </source>
</evidence>
<dbReference type="Pfam" id="PF00512">
    <property type="entry name" value="HisKA"/>
    <property type="match status" value="1"/>
</dbReference>
<keyword evidence="5 10" id="KW-0597">Phosphoprotein</keyword>
<dbReference type="PRINTS" id="PR00344">
    <property type="entry name" value="BCTRLSENSOR"/>
</dbReference>
<dbReference type="Gene3D" id="1.10.287.130">
    <property type="match status" value="1"/>
</dbReference>
<dbReference type="Gene3D" id="3.30.565.10">
    <property type="entry name" value="Histidine kinase-like ATPase, C-terminal domain"/>
    <property type="match status" value="1"/>
</dbReference>
<evidence type="ECO:0000256" key="6">
    <source>
        <dbReference type="ARBA" id="ARBA00022679"/>
    </source>
</evidence>
<dbReference type="Pfam" id="PF02518">
    <property type="entry name" value="HATPase_c"/>
    <property type="match status" value="1"/>
</dbReference>
<gene>
    <name evidence="13" type="ORF">H8692_00130</name>
</gene>
<evidence type="ECO:0000256" key="1">
    <source>
        <dbReference type="ARBA" id="ARBA00000085"/>
    </source>
</evidence>
<dbReference type="InterPro" id="IPR004358">
    <property type="entry name" value="Sig_transdc_His_kin-like_C"/>
</dbReference>
<dbReference type="Proteomes" id="UP000610862">
    <property type="component" value="Unassembled WGS sequence"/>
</dbReference>
<evidence type="ECO:0000256" key="5">
    <source>
        <dbReference type="ARBA" id="ARBA00022553"/>
    </source>
</evidence>
<evidence type="ECO:0000256" key="10">
    <source>
        <dbReference type="PROSITE-ProRule" id="PRU00169"/>
    </source>
</evidence>
<dbReference type="CDD" id="cd00082">
    <property type="entry name" value="HisKA"/>
    <property type="match status" value="1"/>
</dbReference>
<proteinExistence type="predicted"/>
<dbReference type="GO" id="GO:0009927">
    <property type="term" value="F:histidine phosphotransfer kinase activity"/>
    <property type="evidence" value="ECO:0007669"/>
    <property type="project" value="TreeGrafter"/>
</dbReference>
<comment type="catalytic activity">
    <reaction evidence="1">
        <text>ATP + protein L-histidine = ADP + protein N-phospho-L-histidine.</text>
        <dbReference type="EC" id="2.7.13.3"/>
    </reaction>
</comment>
<dbReference type="InterPro" id="IPR005467">
    <property type="entry name" value="His_kinase_dom"/>
</dbReference>
<feature type="domain" description="Histidine kinase" evidence="11">
    <location>
        <begin position="18"/>
        <end position="242"/>
    </location>
</feature>
<dbReference type="PANTHER" id="PTHR43047:SF72">
    <property type="entry name" value="OSMOSENSING HISTIDINE PROTEIN KINASE SLN1"/>
    <property type="match status" value="1"/>
</dbReference>
<evidence type="ECO:0000313" key="14">
    <source>
        <dbReference type="Proteomes" id="UP000610862"/>
    </source>
</evidence>
<dbReference type="SUPFAM" id="SSF52172">
    <property type="entry name" value="CheY-like"/>
    <property type="match status" value="1"/>
</dbReference>
<dbReference type="CDD" id="cd00075">
    <property type="entry name" value="HATPase"/>
    <property type="match status" value="1"/>
</dbReference>
<dbReference type="InterPro" id="IPR036890">
    <property type="entry name" value="HATPase_C_sf"/>
</dbReference>